<protein>
    <submittedName>
        <fullName evidence="2">Uncharacterized protein</fullName>
    </submittedName>
</protein>
<feature type="compositionally biased region" description="Low complexity" evidence="1">
    <location>
        <begin position="1"/>
        <end position="12"/>
    </location>
</feature>
<organism evidence="2 3">
    <name type="scientific">Sorghum bicolor</name>
    <name type="common">Sorghum</name>
    <name type="synonym">Sorghum vulgare</name>
    <dbReference type="NCBI Taxonomy" id="4558"/>
    <lineage>
        <taxon>Eukaryota</taxon>
        <taxon>Viridiplantae</taxon>
        <taxon>Streptophyta</taxon>
        <taxon>Embryophyta</taxon>
        <taxon>Tracheophyta</taxon>
        <taxon>Spermatophyta</taxon>
        <taxon>Magnoliopsida</taxon>
        <taxon>Liliopsida</taxon>
        <taxon>Poales</taxon>
        <taxon>Poaceae</taxon>
        <taxon>PACMAD clade</taxon>
        <taxon>Panicoideae</taxon>
        <taxon>Andropogonodae</taxon>
        <taxon>Andropogoneae</taxon>
        <taxon>Sorghinae</taxon>
        <taxon>Sorghum</taxon>
    </lineage>
</organism>
<feature type="region of interest" description="Disordered" evidence="1">
    <location>
        <begin position="1"/>
        <end position="55"/>
    </location>
</feature>
<evidence type="ECO:0000313" key="3">
    <source>
        <dbReference type="Proteomes" id="UP000807115"/>
    </source>
</evidence>
<gene>
    <name evidence="2" type="ORF">BDA96_02G277200</name>
</gene>
<evidence type="ECO:0000256" key="1">
    <source>
        <dbReference type="SAM" id="MobiDB-lite"/>
    </source>
</evidence>
<dbReference type="Proteomes" id="UP000807115">
    <property type="component" value="Chromosome 2"/>
</dbReference>
<evidence type="ECO:0000313" key="2">
    <source>
        <dbReference type="EMBL" id="KAG0544468.1"/>
    </source>
</evidence>
<name>A0A921UU98_SORBI</name>
<reference evidence="2" key="2">
    <citation type="submission" date="2020-10" db="EMBL/GenBank/DDBJ databases">
        <authorList>
            <person name="Cooper E.A."/>
            <person name="Brenton Z.W."/>
            <person name="Flinn B.S."/>
            <person name="Jenkins J."/>
            <person name="Shu S."/>
            <person name="Flowers D."/>
            <person name="Luo F."/>
            <person name="Wang Y."/>
            <person name="Xia P."/>
            <person name="Barry K."/>
            <person name="Daum C."/>
            <person name="Lipzen A."/>
            <person name="Yoshinaga Y."/>
            <person name="Schmutz J."/>
            <person name="Saski C."/>
            <person name="Vermerris W."/>
            <person name="Kresovich S."/>
        </authorList>
    </citation>
    <scope>NUCLEOTIDE SEQUENCE</scope>
</reference>
<accession>A0A921UU98</accession>
<sequence>MSSSVASASSSSPPTPPSPLPVSFGPGLERYDFTPSPSPSPPFSPHGGGSSPLLRVVRSDSERMLHYSTLSVNKIHQELMAPRRPTMALGIDLRTCLERLLMLVCCCCSSSNN</sequence>
<comment type="caution">
    <text evidence="2">The sequence shown here is derived from an EMBL/GenBank/DDBJ whole genome shotgun (WGS) entry which is preliminary data.</text>
</comment>
<proteinExistence type="predicted"/>
<dbReference type="EMBL" id="CM027681">
    <property type="protein sequence ID" value="KAG0544468.1"/>
    <property type="molecule type" value="Genomic_DNA"/>
</dbReference>
<reference evidence="2" key="1">
    <citation type="journal article" date="2019" name="BMC Genomics">
        <title>A new reference genome for Sorghum bicolor reveals high levels of sequence similarity between sweet and grain genotypes: implications for the genetics of sugar metabolism.</title>
        <authorList>
            <person name="Cooper E.A."/>
            <person name="Brenton Z.W."/>
            <person name="Flinn B.S."/>
            <person name="Jenkins J."/>
            <person name="Shu S."/>
            <person name="Flowers D."/>
            <person name="Luo F."/>
            <person name="Wang Y."/>
            <person name="Xia P."/>
            <person name="Barry K."/>
            <person name="Daum C."/>
            <person name="Lipzen A."/>
            <person name="Yoshinaga Y."/>
            <person name="Schmutz J."/>
            <person name="Saski C."/>
            <person name="Vermerris W."/>
            <person name="Kresovich S."/>
        </authorList>
    </citation>
    <scope>NUCLEOTIDE SEQUENCE</scope>
</reference>
<dbReference type="AlphaFoldDB" id="A0A921UU98"/>